<feature type="compositionally biased region" description="Polar residues" evidence="2">
    <location>
        <begin position="138"/>
        <end position="147"/>
    </location>
</feature>
<dbReference type="GeneID" id="106742036"/>
<gene>
    <name evidence="5" type="primary">LOC106742036</name>
</gene>
<dbReference type="GO" id="GO:0036064">
    <property type="term" value="C:ciliary basal body"/>
    <property type="evidence" value="ECO:0007669"/>
    <property type="project" value="TreeGrafter"/>
</dbReference>
<feature type="region of interest" description="Disordered" evidence="2">
    <location>
        <begin position="177"/>
        <end position="286"/>
    </location>
</feature>
<dbReference type="OrthoDB" id="8195456at2759"/>
<feature type="compositionally biased region" description="Basic and acidic residues" evidence="2">
    <location>
        <begin position="254"/>
        <end position="286"/>
    </location>
</feature>
<accession>A0A6P3WW53</accession>
<feature type="compositionally biased region" description="Basic and acidic residues" evidence="2">
    <location>
        <begin position="85"/>
        <end position="97"/>
    </location>
</feature>
<sequence>MVEDMDSLDDKLFNNAFKRNPSSEDSRRRITFADEDDPLADLLADKDDFPPGQRNPVAVRDKRNIMDNLFDVKVSNESLSNLKPGSDKPKASDDKSKKLSLMQDLFGDTLHTSPSKESSASKRSIQAEQEASVVEVPKTQSQFSTYAPTALGTREPRRGKRSSEIINDPLGLLSLSTASSQTQQSTTERHAASADSIRRKSETKDYLPEWLEIKKPSEDNTQDRATPVEELYSRHRRSSSDKTAQAMANAQQEEESRLSESLPQEKERLIKSSDNQKEINEQEKRKVLIEENQGSLKASTAIVSTTSNVSKNSMDDNLSRKETGYKNVIQKLELEKSHLSVTIHSLNEKYENEIMILDESYKRQIGFLQERTDTLEKRMQQELEYLETDYEAKIEKLKNERIQIEAFYKEEIQNLKKEHAQFIEEIYERHSQNIRLLQKEHFDTIENILKMREIENLAMTTIATHKTDLQNLLQKADFIVENIRNVQEKTDQRDDQSVKLREHHLKNQEEDVQIRNAEAKKQQELLEQERDRMMKVADRLDSHVAQLVLELEKKSTMLNEALETLKRREQFLSHEREVFEEKVQWERNHLQALKESWFNEQEKELRALTKEKEVIAAKKKQYEILRTIKANSDGITKIELAAAIKAAQDATALANQERLKWQEKIRDLEIQQQNLQEKEYRLLARAQDLENFTQVAFAKNEEAVKALKEVRHIENEHKAKFDAHFGVLAHRQNTTAQKLNLASERLALKTAQVEKLERSSNIPYSYGHANADKRALSSQQNALQLTTHFTEVVDPQLVMLKLDLDDQLDNVQYMTAMKF</sequence>
<evidence type="ECO:0000259" key="3">
    <source>
        <dbReference type="Pfam" id="PF21007"/>
    </source>
</evidence>
<dbReference type="InterPro" id="IPR049390">
    <property type="entry name" value="FBF1_C"/>
</dbReference>
<dbReference type="AlphaFoldDB" id="A0A6P3WW53"/>
<dbReference type="GO" id="GO:0097539">
    <property type="term" value="C:ciliary transition fiber"/>
    <property type="evidence" value="ECO:0007669"/>
    <property type="project" value="InterPro"/>
</dbReference>
<feature type="coiled-coil region" evidence="1">
    <location>
        <begin position="376"/>
        <end position="440"/>
    </location>
</feature>
<dbReference type="GO" id="GO:0005814">
    <property type="term" value="C:centriole"/>
    <property type="evidence" value="ECO:0007669"/>
    <property type="project" value="TreeGrafter"/>
</dbReference>
<protein>
    <submittedName>
        <fullName evidence="5">Trichohyalin-like</fullName>
    </submittedName>
</protein>
<feature type="region of interest" description="Disordered" evidence="2">
    <location>
        <begin position="78"/>
        <end position="161"/>
    </location>
</feature>
<dbReference type="Pfam" id="PF21007">
    <property type="entry name" value="FBF1"/>
    <property type="match status" value="1"/>
</dbReference>
<keyword evidence="1" id="KW-0175">Coiled coil</keyword>
<reference evidence="5" key="1">
    <citation type="submission" date="2025-08" db="UniProtKB">
        <authorList>
            <consortium name="RefSeq"/>
        </authorList>
    </citation>
    <scope>IDENTIFICATION</scope>
</reference>
<dbReference type="GO" id="GO:0060271">
    <property type="term" value="P:cilium assembly"/>
    <property type="evidence" value="ECO:0007669"/>
    <property type="project" value="InterPro"/>
</dbReference>
<evidence type="ECO:0000313" key="5">
    <source>
        <dbReference type="RefSeq" id="XP_014470107.1"/>
    </source>
</evidence>
<proteinExistence type="predicted"/>
<dbReference type="RefSeq" id="XP_014470107.1">
    <property type="nucleotide sequence ID" value="XM_014614621.1"/>
</dbReference>
<evidence type="ECO:0000313" key="4">
    <source>
        <dbReference type="Proteomes" id="UP000515204"/>
    </source>
</evidence>
<dbReference type="PANTHER" id="PTHR33689">
    <property type="entry name" value="FAS-BINDING FACTOR 1"/>
    <property type="match status" value="1"/>
</dbReference>
<dbReference type="GO" id="GO:0090162">
    <property type="term" value="P:establishment of epithelial cell polarity"/>
    <property type="evidence" value="ECO:0007669"/>
    <property type="project" value="InterPro"/>
</dbReference>
<dbReference type="InterPro" id="IPR033561">
    <property type="entry name" value="FBF1"/>
</dbReference>
<feature type="compositionally biased region" description="Basic and acidic residues" evidence="2">
    <location>
        <begin position="21"/>
        <end position="32"/>
    </location>
</feature>
<feature type="region of interest" description="Disordered" evidence="2">
    <location>
        <begin position="1"/>
        <end position="62"/>
    </location>
</feature>
<keyword evidence="4" id="KW-1185">Reference proteome</keyword>
<feature type="coiled-coil region" evidence="1">
    <location>
        <begin position="469"/>
        <end position="618"/>
    </location>
</feature>
<evidence type="ECO:0000256" key="2">
    <source>
        <dbReference type="SAM" id="MobiDB-lite"/>
    </source>
</evidence>
<name>A0A6P3WW53_DINQU</name>
<dbReference type="Proteomes" id="UP000515204">
    <property type="component" value="Unplaced"/>
</dbReference>
<feature type="compositionally biased region" description="Low complexity" evidence="2">
    <location>
        <begin position="177"/>
        <end position="186"/>
    </location>
</feature>
<evidence type="ECO:0000256" key="1">
    <source>
        <dbReference type="SAM" id="Coils"/>
    </source>
</evidence>
<feature type="domain" description="Fas-binding factor 1 C-terminal" evidence="3">
    <location>
        <begin position="332"/>
        <end position="629"/>
    </location>
</feature>
<organism evidence="4 5">
    <name type="scientific">Dinoponera quadriceps</name>
    <name type="common">South American ant</name>
    <dbReference type="NCBI Taxonomy" id="609295"/>
    <lineage>
        <taxon>Eukaryota</taxon>
        <taxon>Metazoa</taxon>
        <taxon>Ecdysozoa</taxon>
        <taxon>Arthropoda</taxon>
        <taxon>Hexapoda</taxon>
        <taxon>Insecta</taxon>
        <taxon>Pterygota</taxon>
        <taxon>Neoptera</taxon>
        <taxon>Endopterygota</taxon>
        <taxon>Hymenoptera</taxon>
        <taxon>Apocrita</taxon>
        <taxon>Aculeata</taxon>
        <taxon>Formicoidea</taxon>
        <taxon>Formicidae</taxon>
        <taxon>Ponerinae</taxon>
        <taxon>Ponerini</taxon>
        <taxon>Dinoponera</taxon>
    </lineage>
</organism>
<dbReference type="PANTHER" id="PTHR33689:SF1">
    <property type="entry name" value="FAS-BINDING FACTOR 1"/>
    <property type="match status" value="1"/>
</dbReference>
<dbReference type="KEGG" id="dqu:106742036"/>
<dbReference type="CTD" id="39330"/>
<feature type="compositionally biased region" description="Basic and acidic residues" evidence="2">
    <location>
        <begin position="187"/>
        <end position="222"/>
    </location>
</feature>
<feature type="compositionally biased region" description="Low complexity" evidence="2">
    <location>
        <begin position="113"/>
        <end position="124"/>
    </location>
</feature>